<evidence type="ECO:0000256" key="1">
    <source>
        <dbReference type="SAM" id="MobiDB-lite"/>
    </source>
</evidence>
<keyword evidence="3" id="KW-1185">Reference proteome</keyword>
<dbReference type="EMBL" id="JACJUU010000001">
    <property type="protein sequence ID" value="MBC2768374.1"/>
    <property type="molecule type" value="Genomic_DNA"/>
</dbReference>
<feature type="compositionally biased region" description="Polar residues" evidence="1">
    <location>
        <begin position="1"/>
        <end position="11"/>
    </location>
</feature>
<comment type="caution">
    <text evidence="2">The sequence shown here is derived from an EMBL/GenBank/DDBJ whole genome shotgun (WGS) entry which is preliminary data.</text>
</comment>
<dbReference type="Proteomes" id="UP000545386">
    <property type="component" value="Unassembled WGS sequence"/>
</dbReference>
<protein>
    <submittedName>
        <fullName evidence="2">Uncharacterized protein</fullName>
    </submittedName>
</protein>
<name>A0A842HKA0_9BURK</name>
<evidence type="ECO:0000313" key="2">
    <source>
        <dbReference type="EMBL" id="MBC2768374.1"/>
    </source>
</evidence>
<accession>A0A842HKA0</accession>
<evidence type="ECO:0000313" key="3">
    <source>
        <dbReference type="Proteomes" id="UP000545386"/>
    </source>
</evidence>
<feature type="region of interest" description="Disordered" evidence="1">
    <location>
        <begin position="1"/>
        <end position="22"/>
    </location>
</feature>
<organism evidence="2 3">
    <name type="scientific">Pusillimonas minor</name>
    <dbReference type="NCBI Taxonomy" id="2697024"/>
    <lineage>
        <taxon>Bacteria</taxon>
        <taxon>Pseudomonadati</taxon>
        <taxon>Pseudomonadota</taxon>
        <taxon>Betaproteobacteria</taxon>
        <taxon>Burkholderiales</taxon>
        <taxon>Alcaligenaceae</taxon>
        <taxon>Pusillimonas</taxon>
    </lineage>
</organism>
<sequence length="97" mass="11052">MMYTITLQDPPSDTPERARSDAEHRFQRTLERALGGPENVIAAYRAWQTAEETSEAEMSDEDMAMAKKWFAAASRARNDGLRDLGETEAWFEVRLAK</sequence>
<gene>
    <name evidence="2" type="ORF">GTU67_00405</name>
</gene>
<dbReference type="AlphaFoldDB" id="A0A842HKA0"/>
<proteinExistence type="predicted"/>
<reference evidence="2 3" key="1">
    <citation type="submission" date="2020-08" db="EMBL/GenBank/DDBJ databases">
        <title>Paraeoetvoesia sp. YC-7-48 draft genome sequence.</title>
        <authorList>
            <person name="Yao L."/>
        </authorList>
    </citation>
    <scope>NUCLEOTIDE SEQUENCE [LARGE SCALE GENOMIC DNA]</scope>
    <source>
        <strain evidence="3">YC-7-48</strain>
    </source>
</reference>